<comment type="subunit">
    <text evidence="6">Homodimer.</text>
</comment>
<dbReference type="InterPro" id="IPR029061">
    <property type="entry name" value="THDP-binding"/>
</dbReference>
<dbReference type="InterPro" id="IPR012001">
    <property type="entry name" value="Thiamin_PyroP_enz_TPP-bd_dom"/>
</dbReference>
<feature type="domain" description="Thiamine pyrophosphate enzyme N-terminal TPP-binding" evidence="8">
    <location>
        <begin position="10"/>
        <end position="110"/>
    </location>
</feature>
<dbReference type="UniPathway" id="UPA01057">
    <property type="reaction ID" value="UER00164"/>
</dbReference>
<reference evidence="10 11" key="1">
    <citation type="submission" date="2020-01" db="EMBL/GenBank/DDBJ databases">
        <authorList>
            <person name="Kim M.K."/>
        </authorList>
    </citation>
    <scope>NUCLEOTIDE SEQUENCE [LARGE SCALE GENOMIC DNA]</scope>
    <source>
        <strain evidence="10 11">172606-1</strain>
    </source>
</reference>
<evidence type="ECO:0000256" key="5">
    <source>
        <dbReference type="ARBA" id="ARBA00023211"/>
    </source>
</evidence>
<keyword evidence="2 6" id="KW-0479">Metal-binding</keyword>
<dbReference type="GO" id="GO:0000287">
    <property type="term" value="F:magnesium ion binding"/>
    <property type="evidence" value="ECO:0007669"/>
    <property type="project" value="UniProtKB-UniRule"/>
</dbReference>
<dbReference type="InterPro" id="IPR011766">
    <property type="entry name" value="TPP_enzyme_TPP-bd"/>
</dbReference>
<dbReference type="Pfam" id="PF02776">
    <property type="entry name" value="TPP_enzyme_N"/>
    <property type="match status" value="1"/>
</dbReference>
<dbReference type="PANTHER" id="PTHR42916">
    <property type="entry name" value="2-SUCCINYL-5-ENOLPYRUVYL-6-HYDROXY-3-CYCLOHEXENE-1-CARBOXYLATE SYNTHASE"/>
    <property type="match status" value="1"/>
</dbReference>
<dbReference type="KEGG" id="rhoz:GXP67_09625"/>
<dbReference type="Pfam" id="PF02775">
    <property type="entry name" value="TPP_enzyme_C"/>
    <property type="match status" value="1"/>
</dbReference>
<comment type="pathway">
    <text evidence="6">Quinol/quinone metabolism; menaquinone biosynthesis.</text>
</comment>
<dbReference type="GO" id="GO:0030145">
    <property type="term" value="F:manganese ion binding"/>
    <property type="evidence" value="ECO:0007669"/>
    <property type="project" value="UniProtKB-UniRule"/>
</dbReference>
<keyword evidence="3 6" id="KW-0460">Magnesium</keyword>
<dbReference type="PANTHER" id="PTHR42916:SF1">
    <property type="entry name" value="PROTEIN PHYLLO, CHLOROPLASTIC"/>
    <property type="match status" value="1"/>
</dbReference>
<evidence type="ECO:0000313" key="11">
    <source>
        <dbReference type="Proteomes" id="UP000480178"/>
    </source>
</evidence>
<dbReference type="PIRSF" id="PIRSF004983">
    <property type="entry name" value="MenD"/>
    <property type="match status" value="1"/>
</dbReference>
<dbReference type="Gene3D" id="3.40.50.970">
    <property type="match status" value="2"/>
</dbReference>
<evidence type="ECO:0000313" key="10">
    <source>
        <dbReference type="EMBL" id="QHT66898.1"/>
    </source>
</evidence>
<name>A0A6C0GFY2_9BACT</name>
<feature type="domain" description="Thiamine pyrophosphate enzyme TPP-binding" evidence="7">
    <location>
        <begin position="441"/>
        <end position="554"/>
    </location>
</feature>
<evidence type="ECO:0000259" key="7">
    <source>
        <dbReference type="Pfam" id="PF02775"/>
    </source>
</evidence>
<feature type="domain" description="Menaquinone biosynthesis protein MenD middle" evidence="9">
    <location>
        <begin position="203"/>
        <end position="403"/>
    </location>
</feature>
<dbReference type="GO" id="GO:0070204">
    <property type="term" value="F:2-succinyl-5-enolpyruvyl-6-hydroxy-3-cyclohexene-1-carboxylic-acid synthase activity"/>
    <property type="evidence" value="ECO:0007669"/>
    <property type="project" value="UniProtKB-UniRule"/>
</dbReference>
<keyword evidence="5 6" id="KW-0464">Manganese</keyword>
<dbReference type="EC" id="2.2.1.9" evidence="6"/>
<dbReference type="NCBIfam" id="TIGR00173">
    <property type="entry name" value="menD"/>
    <property type="match status" value="1"/>
</dbReference>
<evidence type="ECO:0000259" key="8">
    <source>
        <dbReference type="Pfam" id="PF02776"/>
    </source>
</evidence>
<dbReference type="HAMAP" id="MF_01659">
    <property type="entry name" value="MenD"/>
    <property type="match status" value="1"/>
</dbReference>
<evidence type="ECO:0000256" key="3">
    <source>
        <dbReference type="ARBA" id="ARBA00022842"/>
    </source>
</evidence>
<keyword evidence="1 6" id="KW-0808">Transferase</keyword>
<sequence>MAIAQPIVNIAEICSRKGVNQFILSPGSRSAPLTLALVRHPQIQTRIVSDERSAAFIALGMAQQSRQTIGLVCTSGTAVLNYAPAVTEAFYQHIPLLILTADRPAEWIEQLDGQTIRQREVYGKHIKASYELPVDYSHADAVWYTERILNEAINLTQEYPPGPVHINVPLREPLYPAAGEEMVFDRQVKIIQPFSQEYILTPQQWLDIREMWEDYENKLILAGQYHYDAELLQVLKQIQSEMEIPVVGDIISNLHTLPETIRHQDIFLMQPDKEILEELRPELLITFGNSVISKNIKLYLRKYKPQVHWHIQPAGYIADPFQTLTHTIPVQPLYFFKTLFEDLDYQNFLSQEEPETASVYHASWQKQNKEAAKKMYSVFRNAPFSEFEAVSEVMDQLPENSLLHLANSMTVRYANFVGLASHQTVEVFANRGTSGIDGCNGTALGAALQTDKLVTLITGDMAFLYDRNSFWHNFLPANLRIVVLNNHGGGIFRLLDGPKGQPEMEEYFETRQRLLAANAAQEYGLTYFFCTTKLDLQKHLQAFFDSTGGAKLLEVETSPEINAEVYAQFKALIRQEQK</sequence>
<dbReference type="EMBL" id="CP048222">
    <property type="protein sequence ID" value="QHT66898.1"/>
    <property type="molecule type" value="Genomic_DNA"/>
</dbReference>
<dbReference type="SUPFAM" id="SSF52518">
    <property type="entry name" value="Thiamin diphosphate-binding fold (THDP-binding)"/>
    <property type="match status" value="2"/>
</dbReference>
<dbReference type="CDD" id="cd07037">
    <property type="entry name" value="TPP_PYR_MenD"/>
    <property type="match status" value="1"/>
</dbReference>
<comment type="cofactor">
    <cofactor evidence="6">
        <name>thiamine diphosphate</name>
        <dbReference type="ChEBI" id="CHEBI:58937"/>
    </cofactor>
    <text evidence="6">Binds 1 thiamine pyrophosphate per subunit.</text>
</comment>
<keyword evidence="6" id="KW-0474">Menaquinone biosynthesis</keyword>
<proteinExistence type="inferred from homology"/>
<comment type="catalytic activity">
    <reaction evidence="6">
        <text>isochorismate + 2-oxoglutarate + H(+) = 5-enolpyruvoyl-6-hydroxy-2-succinyl-cyclohex-3-ene-1-carboxylate + CO2</text>
        <dbReference type="Rhea" id="RHEA:25593"/>
        <dbReference type="ChEBI" id="CHEBI:15378"/>
        <dbReference type="ChEBI" id="CHEBI:16526"/>
        <dbReference type="ChEBI" id="CHEBI:16810"/>
        <dbReference type="ChEBI" id="CHEBI:29780"/>
        <dbReference type="ChEBI" id="CHEBI:58818"/>
        <dbReference type="EC" id="2.2.1.9"/>
    </reaction>
</comment>
<dbReference type="CDD" id="cd02009">
    <property type="entry name" value="TPP_SHCHC_synthase"/>
    <property type="match status" value="1"/>
</dbReference>
<dbReference type="GO" id="GO:0030976">
    <property type="term" value="F:thiamine pyrophosphate binding"/>
    <property type="evidence" value="ECO:0007669"/>
    <property type="project" value="UniProtKB-UniRule"/>
</dbReference>
<comment type="cofactor">
    <cofactor evidence="6">
        <name>Mg(2+)</name>
        <dbReference type="ChEBI" id="CHEBI:18420"/>
    </cofactor>
    <cofactor evidence="6">
        <name>Mn(2+)</name>
        <dbReference type="ChEBI" id="CHEBI:29035"/>
    </cofactor>
</comment>
<dbReference type="Gene3D" id="3.40.50.1220">
    <property type="entry name" value="TPP-binding domain"/>
    <property type="match status" value="1"/>
</dbReference>
<evidence type="ECO:0000256" key="2">
    <source>
        <dbReference type="ARBA" id="ARBA00022723"/>
    </source>
</evidence>
<dbReference type="Pfam" id="PF16582">
    <property type="entry name" value="TPP_enzyme_M_2"/>
    <property type="match status" value="1"/>
</dbReference>
<dbReference type="InterPro" id="IPR004433">
    <property type="entry name" value="MenaQ_synth_MenD"/>
</dbReference>
<evidence type="ECO:0000259" key="9">
    <source>
        <dbReference type="Pfam" id="PF16582"/>
    </source>
</evidence>
<dbReference type="InterPro" id="IPR032264">
    <property type="entry name" value="MenD_middle"/>
</dbReference>
<gene>
    <name evidence="6 10" type="primary">menD</name>
    <name evidence="10" type="ORF">GXP67_09625</name>
</gene>
<dbReference type="GO" id="GO:0009234">
    <property type="term" value="P:menaquinone biosynthetic process"/>
    <property type="evidence" value="ECO:0007669"/>
    <property type="project" value="UniProtKB-UniRule"/>
</dbReference>
<keyword evidence="4 6" id="KW-0786">Thiamine pyrophosphate</keyword>
<evidence type="ECO:0000256" key="1">
    <source>
        <dbReference type="ARBA" id="ARBA00022679"/>
    </source>
</evidence>
<protein>
    <recommendedName>
        <fullName evidence="6">2-succinyl-5-enolpyruvyl-6-hydroxy-3-cyclohexene-1-carboxylate synthase</fullName>
        <shortName evidence="6">SEPHCHC synthase</shortName>
        <ecNumber evidence="6">2.2.1.9</ecNumber>
    </recommendedName>
    <alternativeName>
        <fullName evidence="6">Menaquinone biosynthesis protein MenD</fullName>
    </alternativeName>
</protein>
<comment type="pathway">
    <text evidence="6">Quinol/quinone metabolism; 1,4-dihydroxy-2-naphthoate biosynthesis; 1,4-dihydroxy-2-naphthoate from chorismate: step 2/7.</text>
</comment>
<keyword evidence="11" id="KW-1185">Reference proteome</keyword>
<comment type="similarity">
    <text evidence="6">Belongs to the TPP enzyme family. MenD subfamily.</text>
</comment>
<evidence type="ECO:0000256" key="4">
    <source>
        <dbReference type="ARBA" id="ARBA00023052"/>
    </source>
</evidence>
<organism evidence="10 11">
    <name type="scientific">Rhodocytophaga rosea</name>
    <dbReference type="NCBI Taxonomy" id="2704465"/>
    <lineage>
        <taxon>Bacteria</taxon>
        <taxon>Pseudomonadati</taxon>
        <taxon>Bacteroidota</taxon>
        <taxon>Cytophagia</taxon>
        <taxon>Cytophagales</taxon>
        <taxon>Rhodocytophagaceae</taxon>
        <taxon>Rhodocytophaga</taxon>
    </lineage>
</organism>
<evidence type="ECO:0000256" key="6">
    <source>
        <dbReference type="HAMAP-Rule" id="MF_01659"/>
    </source>
</evidence>
<dbReference type="AlphaFoldDB" id="A0A6C0GFY2"/>
<accession>A0A6C0GFY2</accession>
<dbReference type="Proteomes" id="UP000480178">
    <property type="component" value="Chromosome"/>
</dbReference>
<dbReference type="UniPathway" id="UPA00079"/>
<dbReference type="RefSeq" id="WP_162442950.1">
    <property type="nucleotide sequence ID" value="NZ_CP048222.1"/>
</dbReference>
<comment type="function">
    <text evidence="6">Catalyzes the thiamine diphosphate-dependent decarboxylation of 2-oxoglutarate and the subsequent addition of the resulting succinic semialdehyde-thiamine pyrophosphate anion to isochorismate to yield 2-succinyl-5-enolpyruvyl-6-hydroxy-3-cyclohexene-1-carboxylate (SEPHCHC).</text>
</comment>